<keyword evidence="4 5" id="KW-0472">Membrane</keyword>
<dbReference type="Gene3D" id="1.20.1540.10">
    <property type="entry name" value="Rhomboid-like"/>
    <property type="match status" value="1"/>
</dbReference>
<comment type="caution">
    <text evidence="7">The sequence shown here is derived from an EMBL/GenBank/DDBJ whole genome shotgun (WGS) entry which is preliminary data.</text>
</comment>
<dbReference type="EC" id="3.4.21.-" evidence="7"/>
<evidence type="ECO:0000256" key="3">
    <source>
        <dbReference type="ARBA" id="ARBA00022989"/>
    </source>
</evidence>
<evidence type="ECO:0000313" key="7">
    <source>
        <dbReference type="EMBL" id="MCE4538809.1"/>
    </source>
</evidence>
<dbReference type="InterPro" id="IPR035952">
    <property type="entry name" value="Rhomboid-like_sf"/>
</dbReference>
<keyword evidence="8" id="KW-1185">Reference proteome</keyword>
<dbReference type="GO" id="GO:0016787">
    <property type="term" value="F:hydrolase activity"/>
    <property type="evidence" value="ECO:0007669"/>
    <property type="project" value="UniProtKB-KW"/>
</dbReference>
<evidence type="ECO:0000259" key="6">
    <source>
        <dbReference type="Pfam" id="PF01694"/>
    </source>
</evidence>
<evidence type="ECO:0000256" key="1">
    <source>
        <dbReference type="ARBA" id="ARBA00004141"/>
    </source>
</evidence>
<feature type="transmembrane region" description="Helical" evidence="5">
    <location>
        <begin position="44"/>
        <end position="69"/>
    </location>
</feature>
<protein>
    <submittedName>
        <fullName evidence="7">Rhombosortase</fullName>
        <ecNumber evidence="7">3.4.21.-</ecNumber>
    </submittedName>
</protein>
<feature type="transmembrane region" description="Helical" evidence="5">
    <location>
        <begin position="129"/>
        <end position="145"/>
    </location>
</feature>
<comment type="subcellular location">
    <subcellularLocation>
        <location evidence="1">Membrane</location>
        <topology evidence="1">Multi-pass membrane protein</topology>
    </subcellularLocation>
</comment>
<feature type="domain" description="Peptidase S54 rhomboid" evidence="6">
    <location>
        <begin position="38"/>
        <end position="179"/>
    </location>
</feature>
<dbReference type="NCBIfam" id="TIGR03902">
    <property type="entry name" value="rhom_GG_sort"/>
    <property type="match status" value="1"/>
</dbReference>
<dbReference type="Pfam" id="PF01694">
    <property type="entry name" value="Rhomboid"/>
    <property type="match status" value="1"/>
</dbReference>
<keyword evidence="3 5" id="KW-1133">Transmembrane helix</keyword>
<accession>A0ABS8XD09</accession>
<evidence type="ECO:0000256" key="5">
    <source>
        <dbReference type="SAM" id="Phobius"/>
    </source>
</evidence>
<reference evidence="7 8" key="1">
    <citation type="submission" date="2021-12" db="EMBL/GenBank/DDBJ databases">
        <title>Genome seq of p7.</title>
        <authorList>
            <person name="Seo T."/>
        </authorList>
    </citation>
    <scope>NUCLEOTIDE SEQUENCE [LARGE SCALE GENOMIC DNA]</scope>
    <source>
        <strain evidence="7 8">P7</strain>
    </source>
</reference>
<dbReference type="EMBL" id="JAJTWT010000006">
    <property type="protein sequence ID" value="MCE4538809.1"/>
    <property type="molecule type" value="Genomic_DNA"/>
</dbReference>
<organism evidence="7 8">
    <name type="scientific">Pelomonas caseinilytica</name>
    <dbReference type="NCBI Taxonomy" id="2906763"/>
    <lineage>
        <taxon>Bacteria</taxon>
        <taxon>Pseudomonadati</taxon>
        <taxon>Pseudomonadota</taxon>
        <taxon>Betaproteobacteria</taxon>
        <taxon>Burkholderiales</taxon>
        <taxon>Sphaerotilaceae</taxon>
        <taxon>Roseateles</taxon>
    </lineage>
</organism>
<sequence>MTRRLSWLALCATLATAALLIWPAPREALDWQPTLAVSQPWRALTAAFVHWTPIHLAANLAGCAVLALLGWRARLGWRETTAALLALPLTQAGLLLKPELQRYAGLSGELHGLVAIAALTLLTRPGRERLVGAGIALGLAAKLALEHPLGPALRATAGFDFPVAPFAHLCGALAGALAWGLTMRFNDKSARSPHGT</sequence>
<dbReference type="InterPro" id="IPR023826">
    <property type="entry name" value="Rhom-like_SP_proteobac"/>
</dbReference>
<gene>
    <name evidence="7" type="primary">rrtA</name>
    <name evidence="7" type="ORF">LXT12_16270</name>
</gene>
<evidence type="ECO:0000256" key="2">
    <source>
        <dbReference type="ARBA" id="ARBA00022692"/>
    </source>
</evidence>
<dbReference type="SUPFAM" id="SSF144091">
    <property type="entry name" value="Rhomboid-like"/>
    <property type="match status" value="1"/>
</dbReference>
<name>A0ABS8XD09_9BURK</name>
<feature type="transmembrane region" description="Helical" evidence="5">
    <location>
        <begin position="165"/>
        <end position="182"/>
    </location>
</feature>
<dbReference type="Proteomes" id="UP001201463">
    <property type="component" value="Unassembled WGS sequence"/>
</dbReference>
<proteinExistence type="predicted"/>
<dbReference type="RefSeq" id="WP_233393290.1">
    <property type="nucleotide sequence ID" value="NZ_JAJTWT010000006.1"/>
</dbReference>
<evidence type="ECO:0000313" key="8">
    <source>
        <dbReference type="Proteomes" id="UP001201463"/>
    </source>
</evidence>
<evidence type="ECO:0000256" key="4">
    <source>
        <dbReference type="ARBA" id="ARBA00023136"/>
    </source>
</evidence>
<dbReference type="InterPro" id="IPR022764">
    <property type="entry name" value="Peptidase_S54_rhomboid_dom"/>
</dbReference>
<keyword evidence="7" id="KW-0378">Hydrolase</keyword>
<keyword evidence="2 5" id="KW-0812">Transmembrane</keyword>